<evidence type="ECO:0000259" key="13">
    <source>
        <dbReference type="PROSITE" id="PS50109"/>
    </source>
</evidence>
<keyword evidence="5" id="KW-0597">Phosphoprotein</keyword>
<dbReference type="AlphaFoldDB" id="A0A4S8ESN6"/>
<feature type="transmembrane region" description="Helical" evidence="12">
    <location>
        <begin position="6"/>
        <end position="26"/>
    </location>
</feature>
<evidence type="ECO:0000256" key="7">
    <source>
        <dbReference type="ARBA" id="ARBA00022692"/>
    </source>
</evidence>
<dbReference type="PROSITE" id="PS50109">
    <property type="entry name" value="HIS_KIN"/>
    <property type="match status" value="1"/>
</dbReference>
<keyword evidence="10" id="KW-0902">Two-component regulatory system</keyword>
<comment type="catalytic activity">
    <reaction evidence="1">
        <text>ATP + protein L-histidine = ADP + protein N-phospho-L-histidine.</text>
        <dbReference type="EC" id="2.7.13.3"/>
    </reaction>
</comment>
<dbReference type="CDD" id="cd00082">
    <property type="entry name" value="HisKA"/>
    <property type="match status" value="1"/>
</dbReference>
<dbReference type="Gene3D" id="1.10.287.130">
    <property type="match status" value="1"/>
</dbReference>
<accession>A0A4S8ESN6</accession>
<comment type="subcellular location">
    <subcellularLocation>
        <location evidence="2">Cell membrane</location>
        <topology evidence="2">Multi-pass membrane protein</topology>
    </subcellularLocation>
</comment>
<evidence type="ECO:0000256" key="12">
    <source>
        <dbReference type="SAM" id="Phobius"/>
    </source>
</evidence>
<keyword evidence="16" id="KW-1185">Reference proteome</keyword>
<feature type="transmembrane region" description="Helical" evidence="12">
    <location>
        <begin position="187"/>
        <end position="206"/>
    </location>
</feature>
<dbReference type="Gene3D" id="3.30.565.10">
    <property type="entry name" value="Histidine kinase-like ATPase, C-terminal domain"/>
    <property type="match status" value="1"/>
</dbReference>
<evidence type="ECO:0000313" key="15">
    <source>
        <dbReference type="EMBL" id="THT97466.1"/>
    </source>
</evidence>
<evidence type="ECO:0000256" key="4">
    <source>
        <dbReference type="ARBA" id="ARBA00022475"/>
    </source>
</evidence>
<dbReference type="SMART" id="SM00388">
    <property type="entry name" value="HisKA"/>
    <property type="match status" value="1"/>
</dbReference>
<evidence type="ECO:0000259" key="14">
    <source>
        <dbReference type="PROSITE" id="PS50885"/>
    </source>
</evidence>
<dbReference type="EMBL" id="STFG01000028">
    <property type="protein sequence ID" value="THT97466.1"/>
    <property type="molecule type" value="Genomic_DNA"/>
</dbReference>
<keyword evidence="11 12" id="KW-0472">Membrane</keyword>
<dbReference type="PANTHER" id="PTHR45436:SF10">
    <property type="entry name" value="HISTIDINE KINASE"/>
    <property type="match status" value="1"/>
</dbReference>
<dbReference type="SMART" id="SM00387">
    <property type="entry name" value="HATPase_c"/>
    <property type="match status" value="1"/>
</dbReference>
<name>A0A4S8ESN6_9BURK</name>
<dbReference type="Proteomes" id="UP000308917">
    <property type="component" value="Unassembled WGS sequence"/>
</dbReference>
<dbReference type="PRINTS" id="PR00344">
    <property type="entry name" value="BCTRLSENSOR"/>
</dbReference>
<keyword evidence="9 12" id="KW-1133">Transmembrane helix</keyword>
<keyword evidence="7 12" id="KW-0812">Transmembrane</keyword>
<proteinExistence type="predicted"/>
<gene>
    <name evidence="15" type="primary">creC</name>
    <name evidence="15" type="ORF">E9531_15930</name>
</gene>
<dbReference type="InterPro" id="IPR003661">
    <property type="entry name" value="HisK_dim/P_dom"/>
</dbReference>
<dbReference type="NCBIfam" id="NF008312">
    <property type="entry name" value="PRK11100.1"/>
    <property type="match status" value="1"/>
</dbReference>
<dbReference type="InterPro" id="IPR003594">
    <property type="entry name" value="HATPase_dom"/>
</dbReference>
<dbReference type="PROSITE" id="PS50885">
    <property type="entry name" value="HAMP"/>
    <property type="match status" value="1"/>
</dbReference>
<dbReference type="InterPro" id="IPR036890">
    <property type="entry name" value="HATPase_C_sf"/>
</dbReference>
<evidence type="ECO:0000256" key="9">
    <source>
        <dbReference type="ARBA" id="ARBA00022989"/>
    </source>
</evidence>
<dbReference type="InterPro" id="IPR004358">
    <property type="entry name" value="Sig_transdc_His_kin-like_C"/>
</dbReference>
<dbReference type="GO" id="GO:0005886">
    <property type="term" value="C:plasma membrane"/>
    <property type="evidence" value="ECO:0007669"/>
    <property type="project" value="UniProtKB-SubCell"/>
</dbReference>
<dbReference type="InterPro" id="IPR005467">
    <property type="entry name" value="His_kinase_dom"/>
</dbReference>
<dbReference type="EC" id="2.7.13.3" evidence="3"/>
<evidence type="ECO:0000256" key="6">
    <source>
        <dbReference type="ARBA" id="ARBA00022679"/>
    </source>
</evidence>
<reference evidence="15 16" key="1">
    <citation type="journal article" date="2015" name="Antonie Van Leeuwenhoek">
        <title>Lampropedia puyangensis sp. nov., isolated from symptomatic bark of Populus ? euramericana canker and emended description of Lampropedia hyalina (Ehrenberg 1832) Lee et al. 2004.</title>
        <authorList>
            <person name="Li Y."/>
            <person name="Wang T."/>
            <person name="Piao C.G."/>
            <person name="Wang L.F."/>
            <person name="Tian G.Z."/>
            <person name="Zhu T.H."/>
            <person name="Guo M.W."/>
        </authorList>
    </citation>
    <scope>NUCLEOTIDE SEQUENCE [LARGE SCALE GENOMIC DNA]</scope>
    <source>
        <strain evidence="15 16">2-bin</strain>
    </source>
</reference>
<dbReference type="RefSeq" id="WP_136574762.1">
    <property type="nucleotide sequence ID" value="NZ_STFG01000028.1"/>
</dbReference>
<dbReference type="SUPFAM" id="SSF47384">
    <property type="entry name" value="Homodimeric domain of signal transducing histidine kinase"/>
    <property type="match status" value="1"/>
</dbReference>
<evidence type="ECO:0000256" key="2">
    <source>
        <dbReference type="ARBA" id="ARBA00004651"/>
    </source>
</evidence>
<comment type="caution">
    <text evidence="15">The sequence shown here is derived from an EMBL/GenBank/DDBJ whole genome shotgun (WGS) entry which is preliminary data.</text>
</comment>
<dbReference type="InterPro" id="IPR050428">
    <property type="entry name" value="TCS_sensor_his_kinase"/>
</dbReference>
<organism evidence="15 16">
    <name type="scientific">Lampropedia puyangensis</name>
    <dbReference type="NCBI Taxonomy" id="1330072"/>
    <lineage>
        <taxon>Bacteria</taxon>
        <taxon>Pseudomonadati</taxon>
        <taxon>Pseudomonadota</taxon>
        <taxon>Betaproteobacteria</taxon>
        <taxon>Burkholderiales</taxon>
        <taxon>Comamonadaceae</taxon>
        <taxon>Lampropedia</taxon>
    </lineage>
</organism>
<dbReference type="InterPro" id="IPR029151">
    <property type="entry name" value="Sensor-like_sf"/>
</dbReference>
<evidence type="ECO:0000313" key="16">
    <source>
        <dbReference type="Proteomes" id="UP000308917"/>
    </source>
</evidence>
<dbReference type="Pfam" id="PF02518">
    <property type="entry name" value="HATPase_c"/>
    <property type="match status" value="1"/>
</dbReference>
<sequence>MNFAIRLFVGYFLIVGLAAWFILSFFSREVEPGVRQGTEDALVDSANLLAEIVAPQLAYGALAQGDLLRAISSAKVRQPAASIHGNLKDSIDLRLYITDAKGVVLLDSEFQDVGKDFSRWRDVYLALGGQYGARSTRDIPDDENSSVMYVAAPIVHEGRIVGALSLGKPTRTVLRYANNARQRVRELGLILLVASGAIGLVFTLWLSHSINQLRNYARKVADGEPAQLPTSGGRQLTELARALENMREKLEGKQYVEHYVQSLTHEMKSPLTAIRASAELLPGAPEPDHAAFVQTILEQTQRLQLVIDRLLALARVEQLQQPATSSTVLTQQWVQTVVNSRASRAQGKAIEVRVQVHPQAQTVGIHGDQFLLHQALGNVLDNALDFSPVGSTVTIEVALTQSPAHGTQQTIMVKDEGGGIPDYALAHLFERFYSLPRPETGQKSTGLGLAFVREVMRIHQGEVSMHNRQDQQGAQAQLVLPVTTLAGSQASAAPVAPAV</sequence>
<dbReference type="SUPFAM" id="SSF55874">
    <property type="entry name" value="ATPase domain of HSP90 chaperone/DNA topoisomerase II/histidine kinase"/>
    <property type="match status" value="1"/>
</dbReference>
<evidence type="ECO:0000256" key="8">
    <source>
        <dbReference type="ARBA" id="ARBA00022777"/>
    </source>
</evidence>
<evidence type="ECO:0000256" key="3">
    <source>
        <dbReference type="ARBA" id="ARBA00012438"/>
    </source>
</evidence>
<evidence type="ECO:0000256" key="11">
    <source>
        <dbReference type="ARBA" id="ARBA00023136"/>
    </source>
</evidence>
<dbReference type="InterPro" id="IPR036097">
    <property type="entry name" value="HisK_dim/P_sf"/>
</dbReference>
<evidence type="ECO:0000256" key="10">
    <source>
        <dbReference type="ARBA" id="ARBA00023012"/>
    </source>
</evidence>
<dbReference type="SUPFAM" id="SSF103190">
    <property type="entry name" value="Sensory domain-like"/>
    <property type="match status" value="1"/>
</dbReference>
<dbReference type="Gene3D" id="6.10.340.10">
    <property type="match status" value="1"/>
</dbReference>
<evidence type="ECO:0000256" key="1">
    <source>
        <dbReference type="ARBA" id="ARBA00000085"/>
    </source>
</evidence>
<dbReference type="CDD" id="cd06225">
    <property type="entry name" value="HAMP"/>
    <property type="match status" value="1"/>
</dbReference>
<evidence type="ECO:0000256" key="5">
    <source>
        <dbReference type="ARBA" id="ARBA00022553"/>
    </source>
</evidence>
<feature type="domain" description="HAMP" evidence="14">
    <location>
        <begin position="204"/>
        <end position="255"/>
    </location>
</feature>
<keyword evidence="8 15" id="KW-0418">Kinase</keyword>
<dbReference type="PANTHER" id="PTHR45436">
    <property type="entry name" value="SENSOR HISTIDINE KINASE YKOH"/>
    <property type="match status" value="1"/>
</dbReference>
<protein>
    <recommendedName>
        <fullName evidence="3">histidine kinase</fullName>
        <ecNumber evidence="3">2.7.13.3</ecNumber>
    </recommendedName>
</protein>
<keyword evidence="6 15" id="KW-0808">Transferase</keyword>
<feature type="domain" description="Histidine kinase" evidence="13">
    <location>
        <begin position="262"/>
        <end position="484"/>
    </location>
</feature>
<dbReference type="InterPro" id="IPR003660">
    <property type="entry name" value="HAMP_dom"/>
</dbReference>
<dbReference type="GO" id="GO:0000155">
    <property type="term" value="F:phosphorelay sensor kinase activity"/>
    <property type="evidence" value="ECO:0007669"/>
    <property type="project" value="InterPro"/>
</dbReference>
<dbReference type="Pfam" id="PF00512">
    <property type="entry name" value="HisKA"/>
    <property type="match status" value="1"/>
</dbReference>
<dbReference type="Pfam" id="PF00672">
    <property type="entry name" value="HAMP"/>
    <property type="match status" value="1"/>
</dbReference>
<dbReference type="OrthoDB" id="9806130at2"/>
<keyword evidence="4" id="KW-1003">Cell membrane</keyword>